<evidence type="ECO:0000313" key="2">
    <source>
        <dbReference type="Proteomes" id="UP001497482"/>
    </source>
</evidence>
<proteinExistence type="predicted"/>
<dbReference type="EMBL" id="OZ035844">
    <property type="protein sequence ID" value="CAL1598664.1"/>
    <property type="molecule type" value="Genomic_DNA"/>
</dbReference>
<organism evidence="1 2">
    <name type="scientific">Knipowitschia caucasica</name>
    <name type="common">Caucasian dwarf goby</name>
    <name type="synonym">Pomatoschistus caucasicus</name>
    <dbReference type="NCBI Taxonomy" id="637954"/>
    <lineage>
        <taxon>Eukaryota</taxon>
        <taxon>Metazoa</taxon>
        <taxon>Chordata</taxon>
        <taxon>Craniata</taxon>
        <taxon>Vertebrata</taxon>
        <taxon>Euteleostomi</taxon>
        <taxon>Actinopterygii</taxon>
        <taxon>Neopterygii</taxon>
        <taxon>Teleostei</taxon>
        <taxon>Neoteleostei</taxon>
        <taxon>Acanthomorphata</taxon>
        <taxon>Gobiaria</taxon>
        <taxon>Gobiiformes</taxon>
        <taxon>Gobioidei</taxon>
        <taxon>Gobiidae</taxon>
        <taxon>Gobiinae</taxon>
        <taxon>Knipowitschia</taxon>
    </lineage>
</organism>
<sequence length="147" mass="16381">MRLITARQVAEEPCGEAATYVNSSNVCTIKGQLTSPRHCFSLEIHAPQGTNEYCKNRLGIEGVEKDMTAGEGWCEEMLCVRRERAANVKQIPYSSVRQRQKDMLRRNLHAADGFCARQASTGDCLRLLGFSASVLLCSGWRWVLLTG</sequence>
<dbReference type="AlphaFoldDB" id="A0AAV2L9N6"/>
<gene>
    <name evidence="1" type="ORF">KC01_LOCUS27028</name>
</gene>
<keyword evidence="2" id="KW-1185">Reference proteome</keyword>
<reference evidence="1 2" key="1">
    <citation type="submission" date="2024-04" db="EMBL/GenBank/DDBJ databases">
        <authorList>
            <person name="Waldvogel A.-M."/>
            <person name="Schoenle A."/>
        </authorList>
    </citation>
    <scope>NUCLEOTIDE SEQUENCE [LARGE SCALE GENOMIC DNA]</scope>
</reference>
<protein>
    <submittedName>
        <fullName evidence="1">Uncharacterized protein</fullName>
    </submittedName>
</protein>
<accession>A0AAV2L9N6</accession>
<dbReference type="Proteomes" id="UP001497482">
    <property type="component" value="Chromosome 22"/>
</dbReference>
<name>A0AAV2L9N6_KNICA</name>
<evidence type="ECO:0000313" key="1">
    <source>
        <dbReference type="EMBL" id="CAL1598664.1"/>
    </source>
</evidence>